<dbReference type="SUPFAM" id="SSF53335">
    <property type="entry name" value="S-adenosyl-L-methionine-dependent methyltransferases"/>
    <property type="match status" value="1"/>
</dbReference>
<dbReference type="RefSeq" id="WP_245611206.1">
    <property type="nucleotide sequence ID" value="NZ_JAPVER010000020.1"/>
</dbReference>
<dbReference type="Pfam" id="PF06325">
    <property type="entry name" value="PrmA"/>
    <property type="match status" value="1"/>
</dbReference>
<keyword evidence="1" id="KW-0689">Ribosomal protein</keyword>
<comment type="caution">
    <text evidence="1">The sequence shown here is derived from an EMBL/GenBank/DDBJ whole genome shotgun (WGS) entry which is preliminary data.</text>
</comment>
<dbReference type="CDD" id="cd02440">
    <property type="entry name" value="AdoMet_MTases"/>
    <property type="match status" value="1"/>
</dbReference>
<protein>
    <submittedName>
        <fullName evidence="1">50S ribosomal protein L11 methyltransferase</fullName>
    </submittedName>
</protein>
<dbReference type="InterPro" id="IPR029063">
    <property type="entry name" value="SAM-dependent_MTases_sf"/>
</dbReference>
<dbReference type="GO" id="GO:0005840">
    <property type="term" value="C:ribosome"/>
    <property type="evidence" value="ECO:0007669"/>
    <property type="project" value="UniProtKB-KW"/>
</dbReference>
<dbReference type="PANTHER" id="PTHR11006:SF4">
    <property type="entry name" value="PROTEIN ARGININE N-METHYLTRANSFERASE 7"/>
    <property type="match status" value="1"/>
</dbReference>
<organism evidence="1 3">
    <name type="scientific">Methanobacterium veterum</name>
    <dbReference type="NCBI Taxonomy" id="408577"/>
    <lineage>
        <taxon>Archaea</taxon>
        <taxon>Methanobacteriati</taxon>
        <taxon>Methanobacteriota</taxon>
        <taxon>Methanomada group</taxon>
        <taxon>Methanobacteria</taxon>
        <taxon>Methanobacteriales</taxon>
        <taxon>Methanobacteriaceae</taxon>
        <taxon>Methanobacterium</taxon>
    </lineage>
</organism>
<sequence length="272" mass="30657">MHLNEIEPLIKTKIRTTPYHLNLLSDEERILAFYEAIKEKAEGTIYDIGTGCGILSILAAPYADFIYAVEIDHTAAKHAKSNLEYFSNVLVINKDAKEVTFPKKADLIICEMLDTALIDEEQVPVLNSILKYLKKDGEIIPQKILNGAEAIDMERENICYEDNEANENPNYDVMSNFKIYSEIDFKKEIKEDVETDLEFKISKKGSVSGIKITTFTLLTDHLICGPTPMLNPPLLIPTEKIKVDIGDIIKVKLIYKMGGGLDSIKTRIEKVS</sequence>
<dbReference type="PIRSF" id="PIRSF006607">
    <property type="entry name" value="RNAmts_UCP006607"/>
    <property type="match status" value="1"/>
</dbReference>
<dbReference type="InterPro" id="IPR025799">
    <property type="entry name" value="Arg_MeTrfase"/>
</dbReference>
<evidence type="ECO:0000313" key="2">
    <source>
        <dbReference type="EMBL" id="MCZ3374070.1"/>
    </source>
</evidence>
<dbReference type="PANTHER" id="PTHR11006">
    <property type="entry name" value="PROTEIN ARGININE N-METHYLTRANSFERASE"/>
    <property type="match status" value="1"/>
</dbReference>
<dbReference type="Proteomes" id="UP001074446">
    <property type="component" value="Unassembled WGS sequence"/>
</dbReference>
<keyword evidence="1" id="KW-0808">Transferase</keyword>
<proteinExistence type="predicted"/>
<keyword evidence="1" id="KW-0687">Ribonucleoprotein</keyword>
<dbReference type="InterPro" id="IPR021172">
    <property type="entry name" value="UCP006607_RNA_methylase-rel"/>
</dbReference>
<dbReference type="GO" id="GO:0000179">
    <property type="term" value="F:rRNA (adenine-N6,N6-)-dimethyltransferase activity"/>
    <property type="evidence" value="ECO:0007669"/>
    <property type="project" value="InterPro"/>
</dbReference>
<dbReference type="Gene3D" id="3.40.50.150">
    <property type="entry name" value="Vaccinia Virus protein VP39"/>
    <property type="match status" value="1"/>
</dbReference>
<dbReference type="EMBL" id="JAPVES010000030">
    <property type="protein sequence ID" value="MCZ3374070.1"/>
    <property type="molecule type" value="Genomic_DNA"/>
</dbReference>
<evidence type="ECO:0000313" key="3">
    <source>
        <dbReference type="Proteomes" id="UP001068021"/>
    </source>
</evidence>
<dbReference type="Proteomes" id="UP001068021">
    <property type="component" value="Unassembled WGS sequence"/>
</dbReference>
<dbReference type="EMBL" id="JAPVER010000020">
    <property type="protein sequence ID" value="MCZ3366783.1"/>
    <property type="molecule type" value="Genomic_DNA"/>
</dbReference>
<name>A0A9E4ZZE1_9EURY</name>
<dbReference type="GO" id="GO:0016274">
    <property type="term" value="F:protein-arginine N-methyltransferase activity"/>
    <property type="evidence" value="ECO:0007669"/>
    <property type="project" value="InterPro"/>
</dbReference>
<dbReference type="AlphaFoldDB" id="A0A9E4ZZE1"/>
<reference evidence="1" key="1">
    <citation type="submission" date="2022-12" db="EMBL/GenBank/DDBJ databases">
        <title>Reclassification of two methanogenic archaea species isolated from the Kolyma lowland permafrost.</title>
        <authorList>
            <person name="Trubitsyn V.E."/>
            <person name="Rivkina E.M."/>
            <person name="Shcherbakova V.A."/>
        </authorList>
    </citation>
    <scope>NUCLEOTIDE SEQUENCE</scope>
    <source>
        <strain evidence="1">M2</strain>
        <strain evidence="2">MK4</strain>
    </source>
</reference>
<gene>
    <name evidence="2" type="ORF">O3H35_15590</name>
    <name evidence="1" type="ORF">O3H54_12905</name>
</gene>
<accession>A0A9E4ZZE1</accession>
<keyword evidence="1" id="KW-0489">Methyltransferase</keyword>
<dbReference type="GO" id="GO:0042054">
    <property type="term" value="F:histone methyltransferase activity"/>
    <property type="evidence" value="ECO:0007669"/>
    <property type="project" value="TreeGrafter"/>
</dbReference>
<keyword evidence="3" id="KW-1185">Reference proteome</keyword>
<dbReference type="InterPro" id="IPR020596">
    <property type="entry name" value="rRNA_Ade_Mease_Trfase_CS"/>
</dbReference>
<dbReference type="PROSITE" id="PS01131">
    <property type="entry name" value="RRNA_A_DIMETH"/>
    <property type="match status" value="1"/>
</dbReference>
<evidence type="ECO:0000313" key="1">
    <source>
        <dbReference type="EMBL" id="MCZ3366783.1"/>
    </source>
</evidence>